<keyword evidence="4 13" id="KW-0812">Transmembrane</keyword>
<comment type="subcellular location">
    <subcellularLocation>
        <location evidence="1">Membrane</location>
        <topology evidence="1">Multi-pass membrane protein</topology>
    </subcellularLocation>
</comment>
<dbReference type="InterPro" id="IPR011333">
    <property type="entry name" value="SKP1/BTB/POZ_sf"/>
</dbReference>
<evidence type="ECO:0000313" key="15">
    <source>
        <dbReference type="EMBL" id="AAB02604.1"/>
    </source>
</evidence>
<dbReference type="SMART" id="SM00225">
    <property type="entry name" value="BTB"/>
    <property type="match status" value="1"/>
</dbReference>
<proteinExistence type="evidence at transcript level"/>
<dbReference type="PRINTS" id="PR01496">
    <property type="entry name" value="SHAKERCHANEL"/>
</dbReference>
<dbReference type="InterPro" id="IPR003968">
    <property type="entry name" value="K_chnl_volt-dep_Kv"/>
</dbReference>
<dbReference type="Pfam" id="PF00520">
    <property type="entry name" value="Ion_trans"/>
    <property type="match status" value="1"/>
</dbReference>
<sequence length="510" mass="57695">MLPVLTQSNRTTSEQSLYNTKTNNKSSPFRNGEPVCNPVSSPVKNPNIDDNNNKKVIINVSGKKFETYLTTLMKFPDSLLGDPKKRNLFLNKQTGEYFFDRHRKAFNGILYYYQSNGVLECPFGLSESIFIQEVLFFEIDNTALLENSSQEENENSHELPSNPYLCKIWVLFEQPSSSIYAKIVAIISVLVILISIVVFCLETIPSLNPDKPEGSHMRVTWFIINTICNSWFTLEYLLRLIASPNKLQFVKSTLNIVDLVSIIPYYVTATVGENDSGSIAVLRVVRVIRVIRIFKLTRHSRGLHILANTISASLHELCMLVLFLAIGVVLFSSAAYYAESANSQTGFKSIPHGFWWAVVTMTTVGYGDLFPSTYFGKMVGALCAISGVLVIALPVPVIVSNFEYYYKEEQNRRQREHELQKKELLDGQLNPIRDSIRMMTEASIILAGGTDNEEGDRQTPDNNINAMLKTQNKYQNQFTFLIKSTQDDEMADYVNLCHVVKMTIKTKNTS</sequence>
<keyword evidence="3" id="KW-0633">Potassium transport</keyword>
<dbReference type="SUPFAM" id="SSF54695">
    <property type="entry name" value="POZ domain"/>
    <property type="match status" value="1"/>
</dbReference>
<evidence type="ECO:0000259" key="14">
    <source>
        <dbReference type="SMART" id="SM00225"/>
    </source>
</evidence>
<dbReference type="FunFam" id="1.10.287.70:FF:000002">
    <property type="entry name" value="Potassium voltage-gated channel subfamily a member"/>
    <property type="match status" value="1"/>
</dbReference>
<dbReference type="PRINTS" id="PR01491">
    <property type="entry name" value="KVCHANNEL"/>
</dbReference>
<name>Q26095_POLPE</name>
<dbReference type="InterPro" id="IPR028325">
    <property type="entry name" value="VG_K_chnl"/>
</dbReference>
<dbReference type="Gene3D" id="3.30.710.10">
    <property type="entry name" value="Potassium Channel Kv1.1, Chain A"/>
    <property type="match status" value="1"/>
</dbReference>
<keyword evidence="11 15" id="KW-0407">Ion channel</keyword>
<dbReference type="Gene3D" id="1.10.287.70">
    <property type="match status" value="1"/>
</dbReference>
<evidence type="ECO:0000256" key="6">
    <source>
        <dbReference type="ARBA" id="ARBA00022882"/>
    </source>
</evidence>
<dbReference type="EMBL" id="U32923">
    <property type="protein sequence ID" value="AAB02604.1"/>
    <property type="molecule type" value="mRNA"/>
</dbReference>
<keyword evidence="5" id="KW-0631">Potassium channel</keyword>
<dbReference type="Gene3D" id="1.20.120.350">
    <property type="entry name" value="Voltage-gated potassium channels. Chain C"/>
    <property type="match status" value="1"/>
</dbReference>
<protein>
    <submittedName>
        <fullName evidence="15">Potassium channel homolog</fullName>
    </submittedName>
</protein>
<dbReference type="InterPro" id="IPR005821">
    <property type="entry name" value="Ion_trans_dom"/>
</dbReference>
<evidence type="ECO:0000256" key="3">
    <source>
        <dbReference type="ARBA" id="ARBA00022538"/>
    </source>
</evidence>
<feature type="transmembrane region" description="Helical" evidence="13">
    <location>
        <begin position="378"/>
        <end position="406"/>
    </location>
</feature>
<dbReference type="FunFam" id="1.20.120.350:FF:000074">
    <property type="entry name" value="SHaW family of potassium channels"/>
    <property type="match status" value="1"/>
</dbReference>
<keyword evidence="10 13" id="KW-0472">Membrane</keyword>
<dbReference type="InterPro" id="IPR003972">
    <property type="entry name" value="K_chnl_volt-dep_Kv1"/>
</dbReference>
<evidence type="ECO:0000256" key="4">
    <source>
        <dbReference type="ARBA" id="ARBA00022692"/>
    </source>
</evidence>
<dbReference type="PRINTS" id="PR00169">
    <property type="entry name" value="KCHANNEL"/>
</dbReference>
<evidence type="ECO:0000256" key="8">
    <source>
        <dbReference type="ARBA" id="ARBA00022989"/>
    </source>
</evidence>
<organism evidence="15">
    <name type="scientific">Polyorchis penicillatus</name>
    <name type="common">Hydromedusa</name>
    <dbReference type="NCBI Taxonomy" id="6091"/>
    <lineage>
        <taxon>Eukaryota</taxon>
        <taxon>Metazoa</taxon>
        <taxon>Cnidaria</taxon>
        <taxon>Hydrozoa</taxon>
        <taxon>Hydroidolina</taxon>
        <taxon>Anthoathecata</taxon>
        <taxon>Capitata</taxon>
        <taxon>Polyorchidae</taxon>
        <taxon>Polyorchis</taxon>
    </lineage>
</organism>
<gene>
    <name evidence="15" type="primary">jShak2</name>
</gene>
<evidence type="ECO:0000256" key="12">
    <source>
        <dbReference type="SAM" id="MobiDB-lite"/>
    </source>
</evidence>
<evidence type="ECO:0000256" key="13">
    <source>
        <dbReference type="SAM" id="Phobius"/>
    </source>
</evidence>
<dbReference type="InterPro" id="IPR000210">
    <property type="entry name" value="BTB/POZ_dom"/>
</dbReference>
<dbReference type="GO" id="GO:0051260">
    <property type="term" value="P:protein homooligomerization"/>
    <property type="evidence" value="ECO:0007669"/>
    <property type="project" value="InterPro"/>
</dbReference>
<evidence type="ECO:0000256" key="7">
    <source>
        <dbReference type="ARBA" id="ARBA00022958"/>
    </source>
</evidence>
<feature type="transmembrane region" description="Helical" evidence="13">
    <location>
        <begin position="179"/>
        <end position="199"/>
    </location>
</feature>
<evidence type="ECO:0000256" key="9">
    <source>
        <dbReference type="ARBA" id="ARBA00023065"/>
    </source>
</evidence>
<evidence type="ECO:0000256" key="2">
    <source>
        <dbReference type="ARBA" id="ARBA00022448"/>
    </source>
</evidence>
<keyword evidence="7" id="KW-0630">Potassium</keyword>
<dbReference type="AlphaFoldDB" id="Q26095"/>
<accession>Q26095</accession>
<keyword evidence="8 13" id="KW-1133">Transmembrane helix</keyword>
<keyword evidence="6" id="KW-0851">Voltage-gated channel</keyword>
<keyword evidence="2" id="KW-0813">Transport</keyword>
<evidence type="ECO:0000256" key="5">
    <source>
        <dbReference type="ARBA" id="ARBA00022826"/>
    </source>
</evidence>
<feature type="transmembrane region" description="Helical" evidence="13">
    <location>
        <begin position="219"/>
        <end position="237"/>
    </location>
</feature>
<feature type="compositionally biased region" description="Polar residues" evidence="12">
    <location>
        <begin position="1"/>
        <end position="29"/>
    </location>
</feature>
<feature type="domain" description="BTB" evidence="14">
    <location>
        <begin position="54"/>
        <end position="154"/>
    </location>
</feature>
<dbReference type="InterPro" id="IPR027359">
    <property type="entry name" value="Volt_channel_dom_sf"/>
</dbReference>
<dbReference type="GO" id="GO:0008076">
    <property type="term" value="C:voltage-gated potassium channel complex"/>
    <property type="evidence" value="ECO:0007669"/>
    <property type="project" value="InterPro"/>
</dbReference>
<feature type="region of interest" description="Disordered" evidence="12">
    <location>
        <begin position="1"/>
        <end position="48"/>
    </location>
</feature>
<dbReference type="PANTHER" id="PTHR11537:SF113">
    <property type="entry name" value="POTASSIUM VOLTAGE-GATED CHANNEL PROTEIN SHAKER"/>
    <property type="match status" value="1"/>
</dbReference>
<dbReference type="SUPFAM" id="SSF81324">
    <property type="entry name" value="Voltage-gated potassium channels"/>
    <property type="match status" value="1"/>
</dbReference>
<dbReference type="Pfam" id="PF02214">
    <property type="entry name" value="BTB_2"/>
    <property type="match status" value="1"/>
</dbReference>
<dbReference type="GO" id="GO:0001508">
    <property type="term" value="P:action potential"/>
    <property type="evidence" value="ECO:0007669"/>
    <property type="project" value="TreeGrafter"/>
</dbReference>
<evidence type="ECO:0000256" key="1">
    <source>
        <dbReference type="ARBA" id="ARBA00004141"/>
    </source>
</evidence>
<evidence type="ECO:0000256" key="11">
    <source>
        <dbReference type="ARBA" id="ARBA00023303"/>
    </source>
</evidence>
<reference evidence="15" key="1">
    <citation type="journal article" date="1995" name="J. Neurosci.">
        <title>Multiple Shaker potassium channels in a primitive metazoan.</title>
        <authorList>
            <person name="Jegla T."/>
            <person name="Grigoriev N."/>
            <person name="Gallin W.J."/>
            <person name="Salkoff L."/>
            <person name="Spencer A.N."/>
        </authorList>
    </citation>
    <scope>NUCLEOTIDE SEQUENCE</scope>
</reference>
<dbReference type="GO" id="GO:0005251">
    <property type="term" value="F:delayed rectifier potassium channel activity"/>
    <property type="evidence" value="ECO:0007669"/>
    <property type="project" value="TreeGrafter"/>
</dbReference>
<evidence type="ECO:0000256" key="10">
    <source>
        <dbReference type="ARBA" id="ARBA00023136"/>
    </source>
</evidence>
<dbReference type="PANTHER" id="PTHR11537">
    <property type="entry name" value="VOLTAGE-GATED POTASSIUM CHANNEL"/>
    <property type="match status" value="1"/>
</dbReference>
<feature type="transmembrane region" description="Helical" evidence="13">
    <location>
        <begin position="317"/>
        <end position="338"/>
    </location>
</feature>
<keyword evidence="9" id="KW-0406">Ion transport</keyword>
<dbReference type="InterPro" id="IPR003131">
    <property type="entry name" value="T1-type_BTB"/>
</dbReference>